<gene>
    <name evidence="1" type="ORF">EHQ58_06490</name>
</gene>
<sequence>MKQPSKDWKETIAPKEEEIFQKYMEPFKQLQRKKNQLFGKGRGLHRKQLLGLNAKLEIFKDIPDYTKVGLFAKPNVYDALVRLSNGGMDKKPDSVPDIRGFAIQVQGLTGAGALGSQTSTQDFLLINHAIFSLPDFESFIKLVLALGNGMGSLLMYLVNAYGFLGGLKKIGETAKTMGKPFSGFATEDFHSAAPISVGKYAAKVRIYPHKKSEGAKTKSPWAEEFKSHLDMGDLVYDFQLQFYVDDQTTPIENPSILWPESESPFVTVGRLTIPKQTVDLENTSKLALQIDAAKFDPWNALVEHKPLGQIMRARKHYYFLSQEERK</sequence>
<dbReference type="OrthoDB" id="336698at2"/>
<dbReference type="InterPro" id="IPR020835">
    <property type="entry name" value="Catalase_sf"/>
</dbReference>
<dbReference type="Proteomes" id="UP000297693">
    <property type="component" value="Unassembled WGS sequence"/>
</dbReference>
<accession>A0A4V3JRG3</accession>
<dbReference type="RefSeq" id="WP_135623072.1">
    <property type="nucleotide sequence ID" value="NZ_RQGD01000022.1"/>
</dbReference>
<evidence type="ECO:0000313" key="2">
    <source>
        <dbReference type="Proteomes" id="UP000297693"/>
    </source>
</evidence>
<name>A0A4V3JRG3_9LEPT</name>
<evidence type="ECO:0000313" key="1">
    <source>
        <dbReference type="EMBL" id="TGL60145.1"/>
    </source>
</evidence>
<dbReference type="AlphaFoldDB" id="A0A4V3JRG3"/>
<dbReference type="Gene3D" id="2.40.180.10">
    <property type="entry name" value="Catalase core domain"/>
    <property type="match status" value="1"/>
</dbReference>
<dbReference type="PANTHER" id="PTHR36195:SF5">
    <property type="entry name" value="BYS1 FAMILY PROTEIN (AFU_ORTHOLOGUE AFUA_2G04533)"/>
    <property type="match status" value="1"/>
</dbReference>
<reference evidence="1" key="1">
    <citation type="journal article" date="2019" name="PLoS Negl. Trop. Dis.">
        <title>Revisiting the worldwide diversity of Leptospira species in the environment.</title>
        <authorList>
            <person name="Vincent A.T."/>
            <person name="Schiettekatte O."/>
            <person name="Bourhy P."/>
            <person name="Veyrier F.J."/>
            <person name="Picardeau M."/>
        </authorList>
    </citation>
    <scope>NUCLEOTIDE SEQUENCE [LARGE SCALE GENOMIC DNA]</scope>
    <source>
        <strain evidence="1">201702476</strain>
    </source>
</reference>
<dbReference type="GO" id="GO:0020037">
    <property type="term" value="F:heme binding"/>
    <property type="evidence" value="ECO:0007669"/>
    <property type="project" value="InterPro"/>
</dbReference>
<organism evidence="1 2">
    <name type="scientific">Leptospira ognonensis</name>
    <dbReference type="NCBI Taxonomy" id="2484945"/>
    <lineage>
        <taxon>Bacteria</taxon>
        <taxon>Pseudomonadati</taxon>
        <taxon>Spirochaetota</taxon>
        <taxon>Spirochaetia</taxon>
        <taxon>Leptospirales</taxon>
        <taxon>Leptospiraceae</taxon>
        <taxon>Leptospira</taxon>
    </lineage>
</organism>
<keyword evidence="2" id="KW-1185">Reference proteome</keyword>
<dbReference type="SUPFAM" id="SSF56634">
    <property type="entry name" value="Heme-dependent catalase-like"/>
    <property type="match status" value="1"/>
</dbReference>
<protein>
    <submittedName>
        <fullName evidence="1">Catalase</fullName>
    </submittedName>
</protein>
<comment type="caution">
    <text evidence="1">The sequence shown here is derived from an EMBL/GenBank/DDBJ whole genome shotgun (WGS) entry which is preliminary data.</text>
</comment>
<dbReference type="PANTHER" id="PTHR36195">
    <property type="entry name" value="DOMAIN PROTEIN, PUTATIVE (AFU_ORTHOLOGUE AFUA_5G01990)-RELATED-RELATED"/>
    <property type="match status" value="1"/>
</dbReference>
<proteinExistence type="predicted"/>
<dbReference type="EMBL" id="RQGD01000022">
    <property type="protein sequence ID" value="TGL60145.1"/>
    <property type="molecule type" value="Genomic_DNA"/>
</dbReference>